<keyword evidence="2" id="KW-1185">Reference proteome</keyword>
<dbReference type="Proteomes" id="UP000299102">
    <property type="component" value="Unassembled WGS sequence"/>
</dbReference>
<gene>
    <name evidence="1" type="ORF">EVAR_45621_1</name>
</gene>
<accession>A0A4C1WHF7</accession>
<proteinExistence type="predicted"/>
<reference evidence="1 2" key="1">
    <citation type="journal article" date="2019" name="Commun. Biol.">
        <title>The bagworm genome reveals a unique fibroin gene that provides high tensile strength.</title>
        <authorList>
            <person name="Kono N."/>
            <person name="Nakamura H."/>
            <person name="Ohtoshi R."/>
            <person name="Tomita M."/>
            <person name="Numata K."/>
            <person name="Arakawa K."/>
        </authorList>
    </citation>
    <scope>NUCLEOTIDE SEQUENCE [LARGE SCALE GENOMIC DNA]</scope>
</reference>
<sequence length="76" mass="8141">MFSDGTTPLVTPDGYSSITQEDLAGGTFRVDIELTPYVFISTDNDPNTGSVLGHALNSDLGFTIDNDGQNINLRFA</sequence>
<dbReference type="AlphaFoldDB" id="A0A4C1WHF7"/>
<organism evidence="1 2">
    <name type="scientific">Eumeta variegata</name>
    <name type="common">Bagworm moth</name>
    <name type="synonym">Eumeta japonica</name>
    <dbReference type="NCBI Taxonomy" id="151549"/>
    <lineage>
        <taxon>Eukaryota</taxon>
        <taxon>Metazoa</taxon>
        <taxon>Ecdysozoa</taxon>
        <taxon>Arthropoda</taxon>
        <taxon>Hexapoda</taxon>
        <taxon>Insecta</taxon>
        <taxon>Pterygota</taxon>
        <taxon>Neoptera</taxon>
        <taxon>Endopterygota</taxon>
        <taxon>Lepidoptera</taxon>
        <taxon>Glossata</taxon>
        <taxon>Ditrysia</taxon>
        <taxon>Tineoidea</taxon>
        <taxon>Psychidae</taxon>
        <taxon>Oiketicinae</taxon>
        <taxon>Eumeta</taxon>
    </lineage>
</organism>
<evidence type="ECO:0000313" key="2">
    <source>
        <dbReference type="Proteomes" id="UP000299102"/>
    </source>
</evidence>
<evidence type="ECO:0000313" key="1">
    <source>
        <dbReference type="EMBL" id="GBP49557.1"/>
    </source>
</evidence>
<comment type="caution">
    <text evidence="1">The sequence shown here is derived from an EMBL/GenBank/DDBJ whole genome shotgun (WGS) entry which is preliminary data.</text>
</comment>
<protein>
    <submittedName>
        <fullName evidence="1">Uncharacterized protein</fullName>
    </submittedName>
</protein>
<dbReference type="EMBL" id="BGZK01000547">
    <property type="protein sequence ID" value="GBP49557.1"/>
    <property type="molecule type" value="Genomic_DNA"/>
</dbReference>
<name>A0A4C1WHF7_EUMVA</name>